<evidence type="ECO:0000313" key="2">
    <source>
        <dbReference type="EMBL" id="KRL95025.1"/>
    </source>
</evidence>
<proteinExistence type="predicted"/>
<organism evidence="2 3">
    <name type="scientific">Limosilactobacillus equigenerosi DSM 18793 = JCM 14505</name>
    <dbReference type="NCBI Taxonomy" id="1423742"/>
    <lineage>
        <taxon>Bacteria</taxon>
        <taxon>Bacillati</taxon>
        <taxon>Bacillota</taxon>
        <taxon>Bacilli</taxon>
        <taxon>Lactobacillales</taxon>
        <taxon>Lactobacillaceae</taxon>
        <taxon>Limosilactobacillus</taxon>
    </lineage>
</organism>
<protein>
    <submittedName>
        <fullName evidence="2">Uncharacterized protein</fullName>
    </submittedName>
</protein>
<name>A0A0R1UP40_9LACO</name>
<dbReference type="OrthoDB" id="2192445at2"/>
<dbReference type="STRING" id="417373.GCA_001570685_00175"/>
<reference evidence="2 3" key="1">
    <citation type="journal article" date="2015" name="Genome Announc.">
        <title>Expanding the biotechnology potential of lactobacilli through comparative genomics of 213 strains and associated genera.</title>
        <authorList>
            <person name="Sun Z."/>
            <person name="Harris H.M."/>
            <person name="McCann A."/>
            <person name="Guo C."/>
            <person name="Argimon S."/>
            <person name="Zhang W."/>
            <person name="Yang X."/>
            <person name="Jeffery I.B."/>
            <person name="Cooney J.C."/>
            <person name="Kagawa T.F."/>
            <person name="Liu W."/>
            <person name="Song Y."/>
            <person name="Salvetti E."/>
            <person name="Wrobel A."/>
            <person name="Rasinkangas P."/>
            <person name="Parkhill J."/>
            <person name="Rea M.C."/>
            <person name="O'Sullivan O."/>
            <person name="Ritari J."/>
            <person name="Douillard F.P."/>
            <person name="Paul Ross R."/>
            <person name="Yang R."/>
            <person name="Briner A.E."/>
            <person name="Felis G.E."/>
            <person name="de Vos W.M."/>
            <person name="Barrangou R."/>
            <person name="Klaenhammer T.R."/>
            <person name="Caufield P.W."/>
            <person name="Cui Y."/>
            <person name="Zhang H."/>
            <person name="O'Toole P.W."/>
        </authorList>
    </citation>
    <scope>NUCLEOTIDE SEQUENCE [LARGE SCALE GENOMIC DNA]</scope>
    <source>
        <strain evidence="2 3">DSM 18793</strain>
    </source>
</reference>
<dbReference type="RefSeq" id="WP_056995521.1">
    <property type="nucleotide sequence ID" value="NZ_AZGC01000026.1"/>
</dbReference>
<dbReference type="Pfam" id="PF20386">
    <property type="entry name" value="DUF6681"/>
    <property type="match status" value="1"/>
</dbReference>
<dbReference type="PATRIC" id="fig|1423742.4.peg.1114"/>
<keyword evidence="1" id="KW-0472">Membrane</keyword>
<comment type="caution">
    <text evidence="2">The sequence shown here is derived from an EMBL/GenBank/DDBJ whole genome shotgun (WGS) entry which is preliminary data.</text>
</comment>
<dbReference type="AlphaFoldDB" id="A0A0R1UP40"/>
<keyword evidence="1" id="KW-0812">Transmembrane</keyword>
<keyword evidence="3" id="KW-1185">Reference proteome</keyword>
<accession>A0A0R1UP40</accession>
<gene>
    <name evidence="2" type="ORF">FC21_GL001072</name>
</gene>
<dbReference type="EMBL" id="AZGC01000026">
    <property type="protein sequence ID" value="KRL95025.1"/>
    <property type="molecule type" value="Genomic_DNA"/>
</dbReference>
<feature type="transmembrane region" description="Helical" evidence="1">
    <location>
        <begin position="25"/>
        <end position="45"/>
    </location>
</feature>
<evidence type="ECO:0000256" key="1">
    <source>
        <dbReference type="SAM" id="Phobius"/>
    </source>
</evidence>
<dbReference type="InterPro" id="IPR046503">
    <property type="entry name" value="DUF6681"/>
</dbReference>
<feature type="transmembrane region" description="Helical" evidence="1">
    <location>
        <begin position="57"/>
        <end position="76"/>
    </location>
</feature>
<dbReference type="Proteomes" id="UP000051084">
    <property type="component" value="Unassembled WGS sequence"/>
</dbReference>
<evidence type="ECO:0000313" key="3">
    <source>
        <dbReference type="Proteomes" id="UP000051084"/>
    </source>
</evidence>
<keyword evidence="1" id="KW-1133">Transmembrane helix</keyword>
<sequence length="270" mass="30454">MFTFLDMINGSLGYFNMSVKVKNRIYTIIAALGDLYLVYVTFMLLKNHAWLRGSLYLLAIIAISYYVYLNAIYYFLDRTSKYDFISPKLTKLTGFTPETPEAKDAKRRERHEQLANYRQSNGIYANEDVINTEVVISASQQANLRAVTDELVSQQLLKVNYNGFTDTEIAEEYQTTGKPVDALDRGQQPPFFELRGTQVWIGVNQMTAQPVATLTKVGLTPVQAAMQQYQIYLANVYLTGGPHKVPGRSGNAILTDADFGLVVQVAYQPR</sequence>